<dbReference type="EMBL" id="CAMXCT010006672">
    <property type="protein sequence ID" value="CAI4018059.1"/>
    <property type="molecule type" value="Genomic_DNA"/>
</dbReference>
<dbReference type="InterPro" id="IPR022105">
    <property type="entry name" value="DUF3645"/>
</dbReference>
<reference evidence="10" key="2">
    <citation type="submission" date="2024-04" db="EMBL/GenBank/DDBJ databases">
        <authorList>
            <person name="Chen Y."/>
            <person name="Shah S."/>
            <person name="Dougan E. K."/>
            <person name="Thang M."/>
            <person name="Chan C."/>
        </authorList>
    </citation>
    <scope>NUCLEOTIDE SEQUENCE [LARGE SCALE GENOMIC DNA]</scope>
</reference>
<evidence type="ECO:0000256" key="5">
    <source>
        <dbReference type="ARBA" id="ARBA00022801"/>
    </source>
</evidence>
<evidence type="ECO:0000259" key="8">
    <source>
        <dbReference type="Pfam" id="PF12359"/>
    </source>
</evidence>
<evidence type="ECO:0000313" key="10">
    <source>
        <dbReference type="EMBL" id="CAL1171434.1"/>
    </source>
</evidence>
<dbReference type="GO" id="GO:0005634">
    <property type="term" value="C:nucleus"/>
    <property type="evidence" value="ECO:0007669"/>
    <property type="project" value="TreeGrafter"/>
</dbReference>
<dbReference type="EMBL" id="CAMXCT030006672">
    <property type="protein sequence ID" value="CAL4805371.1"/>
    <property type="molecule type" value="Genomic_DNA"/>
</dbReference>
<evidence type="ECO:0000256" key="6">
    <source>
        <dbReference type="ARBA" id="ARBA00022807"/>
    </source>
</evidence>
<feature type="region of interest" description="Disordered" evidence="7">
    <location>
        <begin position="3155"/>
        <end position="3224"/>
    </location>
</feature>
<proteinExistence type="predicted"/>
<evidence type="ECO:0000256" key="1">
    <source>
        <dbReference type="ARBA" id="ARBA00000707"/>
    </source>
</evidence>
<evidence type="ECO:0000313" key="9">
    <source>
        <dbReference type="EMBL" id="CAI4018059.1"/>
    </source>
</evidence>
<dbReference type="GO" id="GO:0071947">
    <property type="term" value="P:protein deubiquitination involved in ubiquitin-dependent protein catabolic process"/>
    <property type="evidence" value="ECO:0007669"/>
    <property type="project" value="TreeGrafter"/>
</dbReference>
<dbReference type="OrthoDB" id="438212at2759"/>
<evidence type="ECO:0000256" key="7">
    <source>
        <dbReference type="SAM" id="MobiDB-lite"/>
    </source>
</evidence>
<protein>
    <recommendedName>
        <fullName evidence="2">ubiquitinyl hydrolase 1</fullName>
        <ecNumber evidence="2">3.4.19.12</ecNumber>
    </recommendedName>
</protein>
<comment type="caution">
    <text evidence="9">The sequence shown here is derived from an EMBL/GenBank/DDBJ whole genome shotgun (WGS) entry which is preliminary data.</text>
</comment>
<dbReference type="GO" id="GO:0004843">
    <property type="term" value="F:cysteine-type deubiquitinase activity"/>
    <property type="evidence" value="ECO:0007669"/>
    <property type="project" value="UniProtKB-EC"/>
</dbReference>
<feature type="compositionally biased region" description="Acidic residues" evidence="7">
    <location>
        <begin position="3168"/>
        <end position="3201"/>
    </location>
</feature>
<name>A0A9P1GNE6_9DINO</name>
<keyword evidence="4" id="KW-0833">Ubl conjugation pathway</keyword>
<sequence length="3859" mass="422365">MASQDQFVAGVASSGPGLRFHPARPREDGDIERMQPLVLGRVPRERMALGTFWYLACQPKREGDELHAYASLLPFLTGVPTDASPARAADISRLARWRPMSANLPARGEAIQVVLDGLEFALRISGASASQAATVARFEVRLSAVRQMSCASASTQALVQELALTSCARHAVEASSIKDEDDPRSVAPDLNLAVNELRTKVSSTQSRTMDLPLLSQGPVSVTPTDCEYLFFGAGFQGDALDKAEEFAGQPLSVCISDSRADLLCPPDLSDVGPFEVNTPSELAQLLGRAALSCSRLLNQQNLLKSAPHLCFSLIARVLVSVPLDYTWYVHPSFKWTLEVQNFILDRLHSLVRQLAFSALLLGSAGDVALRAVSAMAAAVVFDAVARQATDNIPSVLAQALGQRLGLGQGCFASETSEQVITRPSAARARSAILEYFEAASVAGQQPVFLAAEVGETEQRLVNGCSLLLGLGPVRSRAAQLLSGEDPALVSQLPQLAMMRDVAFISQLLSRSGSLPFTAPRGCTQQSVVLTWKSQEGSTSLTVRGLGQGQNTALESLLPVAAHGSKDKQTGAERVLARMKKGLLGLTGAERRGAAASQADPGALIGEKLRTEEDVLFLPSAKLRGFEGLSASEAEVVLTMLLAPYLRIPLLLGFLGTSQRVGALADDRLQGVLEAAVFEPGPWRSTTCPREVPKVIPAPTRSHLATTCGLLINELCNAPQATTTGASSLLQSSLERDTGRAAAAPVGLILFAIRLCCRIYFYAQTLLESDSDPRSSLRVALSLGAGRPCLEAALGPLQKQLLSARRSLQRWATEAAEHRKAGLASAVWCHLAMIQSSLGWKEQTEKTSKGAEGEAPVALLAAQLLTSMHVHVERHELRSSISEIVLSPHPSSVSQSAPAVDQDPLGGASASEMFTIFAEERDALTEWLRHGGSKAATALEQAVAIASLSTETDFSSNVGLWTEIRPGVFMRAAEAPSQDKLKLKAGESVEEYLQKVASLPKLAFDTNLGSFAMQQGELQVLPGWAVNCPELQELFGPERLQGVLASLVQRTEHRECLNLAGERCDMHRWTPDPRPWPIQTSARDARCSWLDEAVKTAGGFPASLGAPRLLDATDRMARLACELEGLEVMVIRDPPVLQIFEQLSHARMIYKKLRWTSDACWCLSSFPLQEPWCSESGVWNLCSGEGGLPGSSVKQQPAPASQETVLIVREQTQDQDAFDVGAKGGRETLLPSTLMRGLLPEALLRAFRFWRGSDGILRAEEKNPTQGLPPKLQVEPLDGNRAKVVRLLPSQTVPSLAQGKPCRQVLVNLMLCSSTSPLRRLAEMLIRVEDLAFILCWADEAGHIVEIELPRLGLRFKANSKGGLECLGFGGLCIGVDDLSGLPFRVRHMLAQFGRAALLLKGPDGELGVLCSALQRPRRPGGGPFPLEWVAPLVFDRSESISSRSNEKSGHYFFSIHPSHCYVSAQDLAAELYRLTCCWLMHRYEEVVRASSFLGCDSLTQEEAELWNRLGTETSHDQHVDAQACRLHLSTALQPLGLDPPWSTRDAYIQFVLNRQRCSSSCILPPEVELQVIQMLPELDGISWLLRNRKRVLEAPSGVLVALEPPPTAPGDGYEVKVFSEAATPDWANAVSVVAPAEELSKTGAAALRYIDQQLSSAGSNCLPMQLVFEMLTRATMLQPFPEDPPHMVAACLARAYGPASAALALLARDEGLAESLPKPPKKQGLLPSAAQKRWLHEVREKLAAAVSNPLPEPPAPAAVPREVLLKHDALRLAAWPLVQVSDCERRFVSGVASLRMPLQEIAQGLLSRVHLPQEIPDFASWVLQKIQADSHCTSRGAQWVNRLQNSLTELQMPSQAAVLRCGMAEIANALQRQLNFDRQKASEALTAAEEAASSLAPESYSQSNSALRSLQLLAGMAPRLEFFGLVRLFMAETGSDILTALGIDDMKTFALVAEALFLQVRATQCASALRVLREEDGRSLELKGKVVAEEVAKERYFLSLDSMNATVDPRLLAVEFIFGIMLREPQVQVLHSFVNGKEDAWVHQMLMGGGVSAAASPGARTKTPKRNLCIAAEHQVMGLRSLRLFHVYQGESRVTTPQMQIDTAEAPRPRPPGPVPQNSPGLSAWAKEEAPGFVVRWIACLLGKVESFSMPVVQKLNCSVESQARSELCVAHFRKVLDAWYPGKRTSSMPTLERRKEIIPTPEILAAVQRYGIRVSDIRLTSQSIFDICKDWTGQDWRGGHAADPCPWPVPRAFDGLKCSWQLLATPYGHNRVYLNPPWSQLDCWLEKDSCISILTTVQKSLRIAAPLRIKTRRLLRVAELAAQQSATVAPANTGRMQRFLSAVGMRSEGSKRFEGNQEQALQVAQKMLEIFRGAVALIDEIDWVMHPLKSELHWPCGPVRPLDLAEATVTSAESGLRWRITGCLVDSILDRTGQVWTALEAGQLEHKVMLKPNPVVLDNQWYFAVLLPLLCNELANFLGPRAAVPRDELLEFLGQGRCGPTLTRLPDQETKLATLARQLLHSVLPHLLGLPHRIRYGLLSDKGSTSASDGRLSTKGRAARRALLAVPFIGKDCPSAASEFAHPDVAIGLTIFSYHFEGLRKQDFVLLLKLLRAEMEEERGPLARRPSCLRWVSWVREAGGRVTGFSWGGRLLADMPKDEVRLDAPPAHQIQLEDGLEELRNNVWPLERVSLKDKHQVHVLWRLLWRSAGAVRHYLYEHVFPGVMGLSDSLLSCTAQELGSNVLFSRRLGFSGTPSEVLPASMGQIHYEHGCDAKILSTLLNPKVVTRTETLPVGWDPQWLLQRAAKGDFHALIDAGALIVGFSNFTAATKLLECLPMTFLGVVFLTEADESVVLLRDGRILPLADCGLSPSQRFTFYDHVHTTGLDVHQAPYARAALTLGKDMLWRDYAQAAFRMRGLGPGAQTLHLLVPPEIRHLIAAADQVAPPMEPMLQVQPMQPAGSQGLDINEDLISLGPVLQSPGFAQQPPVLSSGLDSLSEFDFFQPRVAETTSFPQVPRLQTAHWTENSIEHNKELAAALRWTGCNTLDSDIKQFALLCEQNVEALWRSKAWAVVQGRGEGLQAAVGLGVSASLTVLRTPREDVIPNDPDPLVEERTLGERLSERLRANAHWITPEANQSGKQLIAEADGLTRQLRARRGAGSKMDQEQVQEEEQEEEQEQEQEEEQQQEEEVEQEDEEEAPLEQKYSREDEGETPWNPEILSHEPKLNDSSGAFYACCDGLSVFNGKLLQAQKCLGFPRWFLASQNYFRQQWRLKTVRRLKNSIMLVEWAPGGRTKDMWQQLQGVTPEEAIQAAVSACELDGTEDLTEAQAKSLLECLHLSPSTGIGGDLRLPRSVTELKQFVAAECPVCPVQPGRHFCLVSLIEAEHLRAVLHLRPPFPMGIALRSPSALENQPLDTSNDFSLGPPFQAYAAAQLCRFVDSEASFSSRELCSVDLNIKSPHDERMDWWEHVRRCRRRAQARPVPSLSVSALLLPPSIRYKARLESSITKVKAVLRRRGTSAKQLFALQAGRKSLHMSVHELAQGLQQFGLLDQAEAGRLALAAAKFERQSFLADKNLSVSLENFVKLMGTVPGSLVEDDEDDHHATIDVASSPSATLAETQINLEVGRWAIKIVPHDRMMEVWSSKKVPGTEARPFSIWRPDLKSGAAAGGNTFQQGLRSLVGAGVGRPFFLGDIGKKGHDAPNTCLVAKIKLAKSPPRGAGIGLGLDAWMSRFLPRPVAFRLLWHDRRGSCADAFGGSSPGGEGLYVWRPVPPSDLYVALGAVCTTDASEPRGVDVRCVPRAWLVRGDTLGPALWSLGDRHEVKVQEGLGGVIACPTENLRYLPCWAFISDKFFVGT</sequence>
<dbReference type="Pfam" id="PF12359">
    <property type="entry name" value="DUF3645"/>
    <property type="match status" value="1"/>
</dbReference>
<evidence type="ECO:0000313" key="11">
    <source>
        <dbReference type="Proteomes" id="UP001152797"/>
    </source>
</evidence>
<dbReference type="GO" id="GO:0070530">
    <property type="term" value="F:K63-linked polyubiquitin modification-dependent protein binding"/>
    <property type="evidence" value="ECO:0007669"/>
    <property type="project" value="TreeGrafter"/>
</dbReference>
<dbReference type="PANTHER" id="PTHR13367:SF28">
    <property type="entry name" value="UBIQUITIN THIOESTERASE ZRANB1"/>
    <property type="match status" value="1"/>
</dbReference>
<dbReference type="InterPro" id="IPR051346">
    <property type="entry name" value="OTU_Deubiquitinase"/>
</dbReference>
<reference evidence="9" key="1">
    <citation type="submission" date="2022-10" db="EMBL/GenBank/DDBJ databases">
        <authorList>
            <person name="Chen Y."/>
            <person name="Dougan E. K."/>
            <person name="Chan C."/>
            <person name="Rhodes N."/>
            <person name="Thang M."/>
        </authorList>
    </citation>
    <scope>NUCLEOTIDE SEQUENCE</scope>
</reference>
<organism evidence="9">
    <name type="scientific">Cladocopium goreaui</name>
    <dbReference type="NCBI Taxonomy" id="2562237"/>
    <lineage>
        <taxon>Eukaryota</taxon>
        <taxon>Sar</taxon>
        <taxon>Alveolata</taxon>
        <taxon>Dinophyceae</taxon>
        <taxon>Suessiales</taxon>
        <taxon>Symbiodiniaceae</taxon>
        <taxon>Cladocopium</taxon>
    </lineage>
</organism>
<keyword evidence="11" id="KW-1185">Reference proteome</keyword>
<accession>A0A9P1GNE6</accession>
<gene>
    <name evidence="9" type="ORF">C1SCF055_LOCUS42657</name>
</gene>
<keyword evidence="3" id="KW-0645">Protease</keyword>
<dbReference type="GO" id="GO:0005737">
    <property type="term" value="C:cytoplasm"/>
    <property type="evidence" value="ECO:0007669"/>
    <property type="project" value="TreeGrafter"/>
</dbReference>
<feature type="region of interest" description="Disordered" evidence="7">
    <location>
        <begin position="1"/>
        <end position="27"/>
    </location>
</feature>
<dbReference type="PANTHER" id="PTHR13367">
    <property type="entry name" value="UBIQUITIN THIOESTERASE"/>
    <property type="match status" value="1"/>
</dbReference>
<comment type="catalytic activity">
    <reaction evidence="1">
        <text>Thiol-dependent hydrolysis of ester, thioester, amide, peptide and isopeptide bonds formed by the C-terminal Gly of ubiquitin (a 76-residue protein attached to proteins as an intracellular targeting signal).</text>
        <dbReference type="EC" id="3.4.19.12"/>
    </reaction>
</comment>
<keyword evidence="6" id="KW-0788">Thiol protease</keyword>
<feature type="domain" description="DUF3645" evidence="8">
    <location>
        <begin position="2561"/>
        <end position="2591"/>
    </location>
</feature>
<keyword evidence="5" id="KW-0378">Hydrolase</keyword>
<evidence type="ECO:0000256" key="2">
    <source>
        <dbReference type="ARBA" id="ARBA00012759"/>
    </source>
</evidence>
<evidence type="ECO:0000256" key="4">
    <source>
        <dbReference type="ARBA" id="ARBA00022786"/>
    </source>
</evidence>
<dbReference type="Proteomes" id="UP001152797">
    <property type="component" value="Unassembled WGS sequence"/>
</dbReference>
<dbReference type="EC" id="3.4.19.12" evidence="2"/>
<dbReference type="EMBL" id="CAMXCT020006672">
    <property type="protein sequence ID" value="CAL1171434.1"/>
    <property type="molecule type" value="Genomic_DNA"/>
</dbReference>
<evidence type="ECO:0000256" key="3">
    <source>
        <dbReference type="ARBA" id="ARBA00022670"/>
    </source>
</evidence>